<dbReference type="PANTHER" id="PTHR34512:SF30">
    <property type="entry name" value="OUTER MEMBRANE PROTEIN ASSEMBLY FACTOR BAMB"/>
    <property type="match status" value="1"/>
</dbReference>
<dbReference type="Proteomes" id="UP000256977">
    <property type="component" value="Unassembled WGS sequence"/>
</dbReference>
<sequence length="447" mass="48982">MKNGSLFVIAVLAVGLGVLGAGVADAGGLNGQSSYIGDNYDYLNDAKTVEPTWTVDMSGFDPGFDLNNGVALAEEGKVFYLNQGQLLAVSVKTGKRIWKYGSGLKLPLVYADGKVYAASGDGTVYAVNATTGKRIWASSTKQPDIHQFTVTNDELISVSDHVYAYRLSDGKRLWKDDYEFPAFGTVTVMGDVLVERHEESGAYLYDMTLGLDRKTGKVLWKLMDIGEPLYVNEAKGTFMARHLDYIFALDKPEGAAVKTVDWRTGKVLKTTEYESAKINPNGKQQIIDSVFVSDGKIYLSFGIKVLAYPLDADPTAPSTKKEIYWVYGDNSNVDYAAGPAAGKIFFVSTNARSYRLYGVKTVDKAAVVGYAIDNPIARFDIVGNGLYIYQTDRKLIVMNPSKNRTLFRMDVPARAFGPTLRDSGMIVVQTRGKLLAFPEPAKLKEAQ</sequence>
<dbReference type="Pfam" id="PF13360">
    <property type="entry name" value="PQQ_2"/>
    <property type="match status" value="1"/>
</dbReference>
<dbReference type="InterPro" id="IPR018391">
    <property type="entry name" value="PQQ_b-propeller_rpt"/>
</dbReference>
<evidence type="ECO:0000313" key="3">
    <source>
        <dbReference type="Proteomes" id="UP000256977"/>
    </source>
</evidence>
<dbReference type="InterPro" id="IPR002372">
    <property type="entry name" value="PQQ_rpt_dom"/>
</dbReference>
<feature type="domain" description="Pyrrolo-quinoline quinone repeat" evidence="1">
    <location>
        <begin position="121"/>
        <end position="304"/>
    </location>
</feature>
<dbReference type="EMBL" id="QRDZ01000017">
    <property type="protein sequence ID" value="RED75175.1"/>
    <property type="molecule type" value="Genomic_DNA"/>
</dbReference>
<dbReference type="SMART" id="SM00564">
    <property type="entry name" value="PQQ"/>
    <property type="match status" value="2"/>
</dbReference>
<dbReference type="PANTHER" id="PTHR34512">
    <property type="entry name" value="CELL SURFACE PROTEIN"/>
    <property type="match status" value="1"/>
</dbReference>
<dbReference type="AlphaFoldDB" id="A0A3D9JMF6"/>
<comment type="caution">
    <text evidence="2">The sequence shown here is derived from an EMBL/GenBank/DDBJ whole genome shotgun (WGS) entry which is preliminary data.</text>
</comment>
<dbReference type="OrthoDB" id="2664209at2"/>
<evidence type="ECO:0000259" key="1">
    <source>
        <dbReference type="Pfam" id="PF13360"/>
    </source>
</evidence>
<dbReference type="RefSeq" id="WP_116062596.1">
    <property type="nucleotide sequence ID" value="NZ_QRDZ01000017.1"/>
</dbReference>
<reference evidence="2 3" key="1">
    <citation type="submission" date="2018-07" db="EMBL/GenBank/DDBJ databases">
        <title>Genomic Encyclopedia of Type Strains, Phase III (KMG-III): the genomes of soil and plant-associated and newly described type strains.</title>
        <authorList>
            <person name="Whitman W."/>
        </authorList>
    </citation>
    <scope>NUCLEOTIDE SEQUENCE [LARGE SCALE GENOMIC DNA]</scope>
    <source>
        <strain evidence="2 3">CECT 7287</strain>
    </source>
</reference>
<gene>
    <name evidence="2" type="ORF">DFP98_117147</name>
</gene>
<proteinExistence type="predicted"/>
<name>A0A3D9JMF6_9BACL</name>
<protein>
    <submittedName>
        <fullName evidence="2">Outer membrane protein assembly factor BamB</fullName>
    </submittedName>
</protein>
<dbReference type="InterPro" id="IPR015943">
    <property type="entry name" value="WD40/YVTN_repeat-like_dom_sf"/>
</dbReference>
<accession>A0A3D9JMF6</accession>
<dbReference type="Gene3D" id="2.130.10.10">
    <property type="entry name" value="YVTN repeat-like/Quinoprotein amine dehydrogenase"/>
    <property type="match status" value="1"/>
</dbReference>
<dbReference type="SUPFAM" id="SSF50998">
    <property type="entry name" value="Quinoprotein alcohol dehydrogenase-like"/>
    <property type="match status" value="1"/>
</dbReference>
<dbReference type="InterPro" id="IPR011047">
    <property type="entry name" value="Quinoprotein_ADH-like_sf"/>
</dbReference>
<evidence type="ECO:0000313" key="2">
    <source>
        <dbReference type="EMBL" id="RED75175.1"/>
    </source>
</evidence>
<keyword evidence="3" id="KW-1185">Reference proteome</keyword>
<organism evidence="2 3">
    <name type="scientific">Cohnella phaseoli</name>
    <dbReference type="NCBI Taxonomy" id="456490"/>
    <lineage>
        <taxon>Bacteria</taxon>
        <taxon>Bacillati</taxon>
        <taxon>Bacillota</taxon>
        <taxon>Bacilli</taxon>
        <taxon>Bacillales</taxon>
        <taxon>Paenibacillaceae</taxon>
        <taxon>Cohnella</taxon>
    </lineage>
</organism>